<sequence length="737" mass="75726">MKNLFRLSLVSAACLPLLACNDNNNNEQQAVTQAPPTSMAVTALSGPEPIYTGRLIVKYKESKGASQQDGLMSAASATAGNSLAVMESRVMTNAAQSGVQLTLERSLGNRTQLYRLDDNANLRAAIKALSKEPDLEYVEADRLMQPLFTPNDPQYSQQWHYFGATGMNADEAWDSADGTGTVVSVIDTGIRPNHPDLQNQLLPGYDFISNSWMANDGNGRDADPTDPGDYLRKGECTTQFGYRDAQGRVVPYNDTPASFHGSHVAGTIAAETNNGIGVAGVAYGARVYSARALGRCGGSTADIIDAIRWSAGLSVSGVPANPNPADVINMSLGGGGACGQAYQDAINQAVAQGTVVVVAAGNDNINVSNASPANCNNVISVAASGRDGNRSWFSNYGNLIDITAPGGSANGVAADDILSTLNLGSYSVGSEGYGTMAGTSMASPHVAGVAALIKSVDASLTPAQVEQIIKDSARPFQNTDCTTANCGEGFLDAGAAVALAAGNGGNSGGNGGSDVLTDGAAVTNIGLAQGQSRTFTIEVPTNASSLGLSLTGSNGDADLWVRKDSAATSSAGATWKSETGSSNESVTIASPAAGTYYVTVYGYAAFSGATLSADLAVTGGSSGSASSFENGNDVQILDNQVVQSLINVSRSGDSGTVTVSVDIKHSYRGDLRIKVIAPNGATATLQEPSNDSADNIQKSWSLNASGVESQGNWTLSVEDVYSGDSGYIDSWSLDFGN</sequence>
<dbReference type="Pfam" id="PF04151">
    <property type="entry name" value="PPC"/>
    <property type="match status" value="1"/>
</dbReference>
<dbReference type="STRING" id="745411.B3C1_07464"/>
<dbReference type="RefSeq" id="WP_008483948.1">
    <property type="nucleotide sequence ID" value="NZ_AMRI01000008.1"/>
</dbReference>
<evidence type="ECO:0000313" key="13">
    <source>
        <dbReference type="EMBL" id="EKE75497.1"/>
    </source>
</evidence>
<dbReference type="PROSITE" id="PS00138">
    <property type="entry name" value="SUBTILASE_SER"/>
    <property type="match status" value="1"/>
</dbReference>
<proteinExistence type="inferred from homology"/>
<dbReference type="GO" id="GO:0006508">
    <property type="term" value="P:proteolysis"/>
    <property type="evidence" value="ECO:0007669"/>
    <property type="project" value="UniProtKB-KW"/>
</dbReference>
<keyword evidence="14" id="KW-1185">Reference proteome</keyword>
<dbReference type="InterPro" id="IPR008979">
    <property type="entry name" value="Galactose-bd-like_sf"/>
</dbReference>
<accession>K2JM61</accession>
<keyword evidence="6 9" id="KW-0378">Hydrolase</keyword>
<evidence type="ECO:0000256" key="3">
    <source>
        <dbReference type="ARBA" id="ARBA00022525"/>
    </source>
</evidence>
<organism evidence="13 14">
    <name type="scientific">Gallaecimonas xiamenensis 3-C-1</name>
    <dbReference type="NCBI Taxonomy" id="745411"/>
    <lineage>
        <taxon>Bacteria</taxon>
        <taxon>Pseudomonadati</taxon>
        <taxon>Pseudomonadota</taxon>
        <taxon>Gammaproteobacteria</taxon>
        <taxon>Enterobacterales</taxon>
        <taxon>Gallaecimonadaceae</taxon>
        <taxon>Gallaecimonas</taxon>
    </lineage>
</organism>
<dbReference type="GO" id="GO:0005576">
    <property type="term" value="C:extracellular region"/>
    <property type="evidence" value="ECO:0007669"/>
    <property type="project" value="UniProtKB-SubCell"/>
</dbReference>
<keyword evidence="4 9" id="KW-0645">Protease</keyword>
<feature type="domain" description="P/Homo B" evidence="12">
    <location>
        <begin position="616"/>
        <end position="737"/>
    </location>
</feature>
<comment type="subcellular location">
    <subcellularLocation>
        <location evidence="1">Secreted</location>
    </subcellularLocation>
</comment>
<feature type="chain" id="PRO_5003862072" evidence="11">
    <location>
        <begin position="20"/>
        <end position="737"/>
    </location>
</feature>
<dbReference type="InterPro" id="IPR000209">
    <property type="entry name" value="Peptidase_S8/S53_dom"/>
</dbReference>
<protein>
    <submittedName>
        <fullName evidence="13">Peptidase s8 and s53 subtilisin kexin sedolisin</fullName>
    </submittedName>
</protein>
<dbReference type="InterPro" id="IPR002884">
    <property type="entry name" value="P_dom"/>
</dbReference>
<evidence type="ECO:0000256" key="7">
    <source>
        <dbReference type="ARBA" id="ARBA00022825"/>
    </source>
</evidence>
<feature type="signal peptide" evidence="11">
    <location>
        <begin position="1"/>
        <end position="19"/>
    </location>
</feature>
<dbReference type="InterPro" id="IPR007280">
    <property type="entry name" value="Peptidase_C_arc/bac"/>
</dbReference>
<comment type="similarity">
    <text evidence="2 9 10">Belongs to the peptidase S8 family.</text>
</comment>
<dbReference type="Gene3D" id="2.60.120.260">
    <property type="entry name" value="Galactose-binding domain-like"/>
    <property type="match status" value="1"/>
</dbReference>
<dbReference type="PATRIC" id="fig|745411.4.peg.1473"/>
<dbReference type="PROSITE" id="PS51829">
    <property type="entry name" value="P_HOMO_B"/>
    <property type="match status" value="1"/>
</dbReference>
<dbReference type="Pfam" id="PF01483">
    <property type="entry name" value="P_proprotein"/>
    <property type="match status" value="1"/>
</dbReference>
<dbReference type="CDD" id="cd07496">
    <property type="entry name" value="Peptidases_S8_13"/>
    <property type="match status" value="1"/>
</dbReference>
<evidence type="ECO:0000256" key="5">
    <source>
        <dbReference type="ARBA" id="ARBA00022729"/>
    </source>
</evidence>
<dbReference type="PROSITE" id="PS00136">
    <property type="entry name" value="SUBTILASE_ASP"/>
    <property type="match status" value="1"/>
</dbReference>
<dbReference type="InterPro" id="IPR022398">
    <property type="entry name" value="Peptidase_S8_His-AS"/>
</dbReference>
<dbReference type="PANTHER" id="PTHR43806:SF11">
    <property type="entry name" value="CEREVISIN-RELATED"/>
    <property type="match status" value="1"/>
</dbReference>
<dbReference type="InterPro" id="IPR050131">
    <property type="entry name" value="Peptidase_S8_subtilisin-like"/>
</dbReference>
<dbReference type="Pfam" id="PF00082">
    <property type="entry name" value="Peptidase_S8"/>
    <property type="match status" value="1"/>
</dbReference>
<dbReference type="InterPro" id="IPR036852">
    <property type="entry name" value="Peptidase_S8/S53_dom_sf"/>
</dbReference>
<evidence type="ECO:0000259" key="12">
    <source>
        <dbReference type="PROSITE" id="PS51829"/>
    </source>
</evidence>
<gene>
    <name evidence="13" type="ORF">B3C1_07464</name>
</gene>
<evidence type="ECO:0000256" key="6">
    <source>
        <dbReference type="ARBA" id="ARBA00022801"/>
    </source>
</evidence>
<dbReference type="Proteomes" id="UP000006755">
    <property type="component" value="Unassembled WGS sequence"/>
</dbReference>
<keyword evidence="3" id="KW-0964">Secreted</keyword>
<dbReference type="InterPro" id="IPR015500">
    <property type="entry name" value="Peptidase_S8_subtilisin-rel"/>
</dbReference>
<evidence type="ECO:0000256" key="10">
    <source>
        <dbReference type="RuleBase" id="RU003355"/>
    </source>
</evidence>
<dbReference type="OrthoDB" id="9790784at2"/>
<dbReference type="EMBL" id="AMRI01000008">
    <property type="protein sequence ID" value="EKE75497.1"/>
    <property type="molecule type" value="Genomic_DNA"/>
</dbReference>
<evidence type="ECO:0000256" key="4">
    <source>
        <dbReference type="ARBA" id="ARBA00022670"/>
    </source>
</evidence>
<dbReference type="InterPro" id="IPR023828">
    <property type="entry name" value="Peptidase_S8_Ser-AS"/>
</dbReference>
<keyword evidence="5 11" id="KW-0732">Signal</keyword>
<dbReference type="Gene3D" id="2.60.120.380">
    <property type="match status" value="1"/>
</dbReference>
<dbReference type="AlphaFoldDB" id="K2JM61"/>
<dbReference type="eggNOG" id="COG1404">
    <property type="taxonomic scope" value="Bacteria"/>
</dbReference>
<dbReference type="PROSITE" id="PS51892">
    <property type="entry name" value="SUBTILASE"/>
    <property type="match status" value="1"/>
</dbReference>
<dbReference type="PROSITE" id="PS00137">
    <property type="entry name" value="SUBTILASE_HIS"/>
    <property type="match status" value="1"/>
</dbReference>
<dbReference type="InterPro" id="IPR034176">
    <property type="entry name" value="Peptidases_S8_13"/>
</dbReference>
<dbReference type="InterPro" id="IPR023827">
    <property type="entry name" value="Peptidase_S8_Asp-AS"/>
</dbReference>
<dbReference type="SUPFAM" id="SSF49785">
    <property type="entry name" value="Galactose-binding domain-like"/>
    <property type="match status" value="1"/>
</dbReference>
<feature type="active site" description="Charge relay system" evidence="9">
    <location>
        <position position="260"/>
    </location>
</feature>
<evidence type="ECO:0000256" key="11">
    <source>
        <dbReference type="SAM" id="SignalP"/>
    </source>
</evidence>
<evidence type="ECO:0000256" key="1">
    <source>
        <dbReference type="ARBA" id="ARBA00004613"/>
    </source>
</evidence>
<keyword evidence="7 9" id="KW-0720">Serine protease</keyword>
<dbReference type="PANTHER" id="PTHR43806">
    <property type="entry name" value="PEPTIDASE S8"/>
    <property type="match status" value="1"/>
</dbReference>
<evidence type="ECO:0000256" key="2">
    <source>
        <dbReference type="ARBA" id="ARBA00011073"/>
    </source>
</evidence>
<dbReference type="FunFam" id="3.40.50.200:FF:000022">
    <property type="entry name" value="Extracellular protease"/>
    <property type="match status" value="1"/>
</dbReference>
<dbReference type="eggNOG" id="COG4935">
    <property type="taxonomic scope" value="Bacteria"/>
</dbReference>
<feature type="active site" description="Charge relay system" evidence="9">
    <location>
        <position position="440"/>
    </location>
</feature>
<evidence type="ECO:0000313" key="14">
    <source>
        <dbReference type="Proteomes" id="UP000006755"/>
    </source>
</evidence>
<keyword evidence="8" id="KW-0865">Zymogen</keyword>
<dbReference type="GO" id="GO:0004252">
    <property type="term" value="F:serine-type endopeptidase activity"/>
    <property type="evidence" value="ECO:0007669"/>
    <property type="project" value="UniProtKB-UniRule"/>
</dbReference>
<comment type="caution">
    <text evidence="13">The sequence shown here is derived from an EMBL/GenBank/DDBJ whole genome shotgun (WGS) entry which is preliminary data.</text>
</comment>
<dbReference type="PRINTS" id="PR00723">
    <property type="entry name" value="SUBTILISIN"/>
</dbReference>
<dbReference type="MEROPS" id="S08.067"/>
<name>K2JM61_9GAMM</name>
<feature type="active site" description="Charge relay system" evidence="9">
    <location>
        <position position="187"/>
    </location>
</feature>
<dbReference type="SUPFAM" id="SSF52743">
    <property type="entry name" value="Subtilisin-like"/>
    <property type="match status" value="1"/>
</dbReference>
<evidence type="ECO:0000256" key="9">
    <source>
        <dbReference type="PROSITE-ProRule" id="PRU01240"/>
    </source>
</evidence>
<evidence type="ECO:0000256" key="8">
    <source>
        <dbReference type="ARBA" id="ARBA00023145"/>
    </source>
</evidence>
<dbReference type="Gene3D" id="3.40.50.200">
    <property type="entry name" value="Peptidase S8/S53 domain"/>
    <property type="match status" value="1"/>
</dbReference>
<reference evidence="13 14" key="1">
    <citation type="journal article" date="2012" name="J. Bacteriol.">
        <title>Genome Sequence of Gallaecimonas xiamenensis Type Strain 3-C-1.</title>
        <authorList>
            <person name="Lai Q."/>
            <person name="Wang L."/>
            <person name="Wang W."/>
            <person name="Shao Z."/>
        </authorList>
    </citation>
    <scope>NUCLEOTIDE SEQUENCE [LARGE SCALE GENOMIC DNA]</scope>
    <source>
        <strain evidence="13 14">3-C-1</strain>
    </source>
</reference>